<reference evidence="4 5" key="1">
    <citation type="journal article" date="2017" name="Elife">
        <title>Extensive horizontal gene transfer in cheese-associated bacteria.</title>
        <authorList>
            <person name="Bonham K.S."/>
            <person name="Wolfe B.E."/>
            <person name="Dutton R.J."/>
        </authorList>
    </citation>
    <scope>NUCLEOTIDE SEQUENCE [LARGE SCALE GENOMIC DNA]</scope>
    <source>
        <strain evidence="4 5">JB196</strain>
    </source>
</reference>
<dbReference type="GO" id="GO:0000287">
    <property type="term" value="F:magnesium ion binding"/>
    <property type="evidence" value="ECO:0007669"/>
    <property type="project" value="UniProtKB-ARBA"/>
</dbReference>
<dbReference type="SUPFAM" id="SSF56784">
    <property type="entry name" value="HAD-like"/>
    <property type="match status" value="1"/>
</dbReference>
<evidence type="ECO:0000256" key="3">
    <source>
        <dbReference type="ARBA" id="ARBA00022842"/>
    </source>
</evidence>
<dbReference type="NCBIfam" id="TIGR01486">
    <property type="entry name" value="HAD-SF-IIB-MPGP"/>
    <property type="match status" value="1"/>
</dbReference>
<protein>
    <submittedName>
        <fullName evidence="4">HAD-IIB family hydrolase</fullName>
    </submittedName>
</protein>
<proteinExistence type="predicted"/>
<dbReference type="SFLD" id="SFLDG01140">
    <property type="entry name" value="C2.B:_Phosphomannomutase_and_P"/>
    <property type="match status" value="1"/>
</dbReference>
<dbReference type="GeneID" id="303189725"/>
<keyword evidence="5" id="KW-1185">Reference proteome</keyword>
<keyword evidence="3" id="KW-0460">Magnesium</keyword>
<gene>
    <name evidence="4" type="ORF">CIK83_12415</name>
</gene>
<organism evidence="4 5">
    <name type="scientific">Vibrio casei</name>
    <dbReference type="NCBI Taxonomy" id="673372"/>
    <lineage>
        <taxon>Bacteria</taxon>
        <taxon>Pseudomonadati</taxon>
        <taxon>Pseudomonadota</taxon>
        <taxon>Gammaproteobacteria</taxon>
        <taxon>Vibrionales</taxon>
        <taxon>Vibrionaceae</taxon>
        <taxon>Vibrio</taxon>
    </lineage>
</organism>
<dbReference type="Gene3D" id="3.40.50.1000">
    <property type="entry name" value="HAD superfamily/HAD-like"/>
    <property type="match status" value="1"/>
</dbReference>
<dbReference type="InterPro" id="IPR036412">
    <property type="entry name" value="HAD-like_sf"/>
</dbReference>
<dbReference type="AlphaFoldDB" id="A0A368LI04"/>
<dbReference type="Proteomes" id="UP000252479">
    <property type="component" value="Unassembled WGS sequence"/>
</dbReference>
<dbReference type="GO" id="GO:0050531">
    <property type="term" value="F:mannosyl-3-phosphoglycerate phosphatase activity"/>
    <property type="evidence" value="ECO:0007669"/>
    <property type="project" value="InterPro"/>
</dbReference>
<keyword evidence="2 4" id="KW-0378">Hydrolase</keyword>
<dbReference type="NCBIfam" id="TIGR01484">
    <property type="entry name" value="HAD-SF-IIB"/>
    <property type="match status" value="1"/>
</dbReference>
<sequence>MLKLGQQPIIFSDLDGTLLDHNDYSIDAVEPVLKKLALLNVDVIPTTSKTFAELQFIMPQLGLKTPFIVENGAAVFIPKPKLETKYKNKTNTTLMNQPEGTESIQGYWRKPFTQPRSHWQASIEQAKRQFEGCFSLMTEMSATEVAELTGLTEEEAQRALQRDYSEPISWHGSVEQEQCFIEFMQQCGATVLKGGRFLHIGGCAQKGIAMEWLMNVYQRDLLQQTGQQKDWFSIALGDSGNDISMLELADIAVRIRSEHHDFPILSREEGVIDSDSYGPTGWAECVNHILDLKQ</sequence>
<dbReference type="PANTHER" id="PTHR10000">
    <property type="entry name" value="PHOSPHOSERINE PHOSPHATASE"/>
    <property type="match status" value="1"/>
</dbReference>
<evidence type="ECO:0000256" key="2">
    <source>
        <dbReference type="ARBA" id="ARBA00022801"/>
    </source>
</evidence>
<dbReference type="InterPro" id="IPR006379">
    <property type="entry name" value="HAD-SF_hydro_IIB"/>
</dbReference>
<dbReference type="GO" id="GO:0005829">
    <property type="term" value="C:cytosol"/>
    <property type="evidence" value="ECO:0007669"/>
    <property type="project" value="TreeGrafter"/>
</dbReference>
<dbReference type="GO" id="GO:0051479">
    <property type="term" value="P:mannosylglycerate biosynthetic process"/>
    <property type="evidence" value="ECO:0007669"/>
    <property type="project" value="InterPro"/>
</dbReference>
<evidence type="ECO:0000313" key="4">
    <source>
        <dbReference type="EMBL" id="RCS70255.1"/>
    </source>
</evidence>
<dbReference type="Pfam" id="PF08282">
    <property type="entry name" value="Hydrolase_3"/>
    <property type="match status" value="1"/>
</dbReference>
<dbReference type="InterPro" id="IPR006381">
    <property type="entry name" value="HAD-SF-IIB-MPGP"/>
</dbReference>
<keyword evidence="1" id="KW-0479">Metal-binding</keyword>
<dbReference type="SFLD" id="SFLDS00003">
    <property type="entry name" value="Haloacid_Dehalogenase"/>
    <property type="match status" value="1"/>
</dbReference>
<evidence type="ECO:0000256" key="1">
    <source>
        <dbReference type="ARBA" id="ARBA00022723"/>
    </source>
</evidence>
<evidence type="ECO:0000313" key="5">
    <source>
        <dbReference type="Proteomes" id="UP000252479"/>
    </source>
</evidence>
<name>A0A368LI04_9VIBR</name>
<dbReference type="EMBL" id="QPGL01000002">
    <property type="protein sequence ID" value="RCS70255.1"/>
    <property type="molecule type" value="Genomic_DNA"/>
</dbReference>
<dbReference type="SFLD" id="SFLDG01142">
    <property type="entry name" value="C2.B.2:_Mannosyl-3-phosphoglyc"/>
    <property type="match status" value="1"/>
</dbReference>
<dbReference type="PANTHER" id="PTHR10000:SF8">
    <property type="entry name" value="HAD SUPERFAMILY HYDROLASE-LIKE, TYPE 3"/>
    <property type="match status" value="1"/>
</dbReference>
<dbReference type="Gene3D" id="3.30.980.20">
    <property type="entry name" value="Putative mannosyl-3-phosphoglycerate phosphatase, domain 2"/>
    <property type="match status" value="1"/>
</dbReference>
<comment type="caution">
    <text evidence="4">The sequence shown here is derived from an EMBL/GenBank/DDBJ whole genome shotgun (WGS) entry which is preliminary data.</text>
</comment>
<accession>A0A368LI04</accession>
<dbReference type="RefSeq" id="WP_086958565.1">
    <property type="nucleotide sequence ID" value="NZ_FUKS01000007.1"/>
</dbReference>
<dbReference type="InterPro" id="IPR023214">
    <property type="entry name" value="HAD_sf"/>
</dbReference>